<proteinExistence type="predicted"/>
<protein>
    <submittedName>
        <fullName evidence="1">Uncharacterized protein</fullName>
    </submittedName>
</protein>
<feature type="non-terminal residue" evidence="1">
    <location>
        <position position="213"/>
    </location>
</feature>
<name>A0A0L6U9V1_9BASI</name>
<gene>
    <name evidence="1" type="ORF">VP01_8244g1</name>
</gene>
<keyword evidence="2" id="KW-1185">Reference proteome</keyword>
<feature type="non-terminal residue" evidence="1">
    <location>
        <position position="1"/>
    </location>
</feature>
<dbReference type="Proteomes" id="UP000037035">
    <property type="component" value="Unassembled WGS sequence"/>
</dbReference>
<sequence length="213" mass="23488">VKAFLPLGSQGMSYVQDFYNIYATEREWAAQDLYPLKMKFYAKATQKVMDSWAHLIEFNDPESGNDEEAASEFSSSAYQHFLTVLLGGSNGVGGPIPMTLDETSQQNAGDVNPQVECDLNANNESDEIGKGCNNTNASPKTKLESRHFFSPWLSQSEFIRSRITLGQSSTSQVGPQRRAGLQAEMQSPMKRTGQSGQAALGLEEHLTAFFDLM</sequence>
<comment type="caution">
    <text evidence="1">The sequence shown here is derived from an EMBL/GenBank/DDBJ whole genome shotgun (WGS) entry which is preliminary data.</text>
</comment>
<evidence type="ECO:0000313" key="1">
    <source>
        <dbReference type="EMBL" id="KNZ45329.1"/>
    </source>
</evidence>
<organism evidence="1 2">
    <name type="scientific">Puccinia sorghi</name>
    <dbReference type="NCBI Taxonomy" id="27349"/>
    <lineage>
        <taxon>Eukaryota</taxon>
        <taxon>Fungi</taxon>
        <taxon>Dikarya</taxon>
        <taxon>Basidiomycota</taxon>
        <taxon>Pucciniomycotina</taxon>
        <taxon>Pucciniomycetes</taxon>
        <taxon>Pucciniales</taxon>
        <taxon>Pucciniaceae</taxon>
        <taxon>Puccinia</taxon>
    </lineage>
</organism>
<dbReference type="EMBL" id="LAVV01013765">
    <property type="protein sequence ID" value="KNZ45329.1"/>
    <property type="molecule type" value="Genomic_DNA"/>
</dbReference>
<reference evidence="1 2" key="1">
    <citation type="submission" date="2015-08" db="EMBL/GenBank/DDBJ databases">
        <title>Next Generation Sequencing and Analysis of the Genome of Puccinia sorghi L Schw, the Causal Agent of Maize Common Rust.</title>
        <authorList>
            <person name="Rochi L."/>
            <person name="Burguener G."/>
            <person name="Darino M."/>
            <person name="Turjanski A."/>
            <person name="Kreff E."/>
            <person name="Dieguez M.J."/>
            <person name="Sacco F."/>
        </authorList>
    </citation>
    <scope>NUCLEOTIDE SEQUENCE [LARGE SCALE GENOMIC DNA]</scope>
    <source>
        <strain evidence="1 2">RO10H11247</strain>
    </source>
</reference>
<dbReference type="VEuPathDB" id="FungiDB:VP01_8244g1"/>
<dbReference type="AlphaFoldDB" id="A0A0L6U9V1"/>
<evidence type="ECO:0000313" key="2">
    <source>
        <dbReference type="Proteomes" id="UP000037035"/>
    </source>
</evidence>
<accession>A0A0L6U9V1</accession>